<evidence type="ECO:0000256" key="1">
    <source>
        <dbReference type="SAM" id="MobiDB-lite"/>
    </source>
</evidence>
<accession>A0A161HGC3</accession>
<dbReference type="AlphaFoldDB" id="A0A161HGC3"/>
<proteinExistence type="predicted"/>
<feature type="region of interest" description="Disordered" evidence="1">
    <location>
        <begin position="163"/>
        <end position="262"/>
    </location>
</feature>
<sequence>MENSRRPSMIVHIPVSLAENGDRPAAGAATEDQPVQPKRSSFSVAGLLNDVDEDTKSPAVHHQGPVIPGSAAVNSTGHISYGVAGATGGDQNGGGLGSGPAGNGSVAAGIAGQVTDSGVAIGAADGSGTGIGGTVAGGGLVAGGGPDSGVGFGPGSGVIVGAGSPDPNLVGQSLDTFVQPEDIRAGSTPRGKGKRGSISRASGATGESDLSTPKSGGKVKRKGGKPGRKPSLTGAAGAGTGSTGGSQDGSTTAGSTPSSGAKRTYNRTYQTLLIATKVRHLKKGDGEPLWRVDIQYDFLSSVFNNTAEVFGNSYAGTGSNYTFADIYVDAMARSSKCSKVLREKLLGDKKAGLNMAMVCLLVNVGRMNTTLNFFPEMKAQLRTYHPIPSLQSRSNQSDYKQLQDAPRLKSILKGACEDRPEPGTLEDLMAPERAKPRTNPINLLFLLSTYASKVEETYFTDNFEFFDLIMNKELSSESRARAFLWLVYAYLETDGSREQLLANPFGVGQQDGQRIPALRRLSPEEVELENVDPISEKEFGAEMTKVRAQYLIQTNQVPDDGSGMAALAAGLGGTSDSANTSMTTPLGETPVRRGGSTGRGGRRLLDDSHNTPSGGSKKRKVGTPTKRTLRARSAYNYKEVGEDEEEPDASREMDYDNQHGQFPSHDQQQQQLQPLQSQAHGPTGHKTKVKLTVKLVKRSKQEEQRELLVSHRIKQMLQEKYQRRRAVRRRQGALRRTWTKLKDLDALYNSDDELASLQHQEPALIASAAATSASLYDNAVSAASSTTDGTSQPRRRRSRKSSLAAPIISPALDEFPGDYGEEQTAITRALTRSLRWLETTNDSQSSSLNGNPDGDTETEPEHDAKRPLPAPSRPDVMGVHNLLQEVAS</sequence>
<gene>
    <name evidence="2" type="primary">IES1</name>
    <name evidence="2" type="ORF">AWJ20_2367</name>
</gene>
<feature type="compositionally biased region" description="Basic and acidic residues" evidence="1">
    <location>
        <begin position="648"/>
        <end position="657"/>
    </location>
</feature>
<dbReference type="GeneID" id="30034270"/>
<dbReference type="GO" id="GO:0031011">
    <property type="term" value="C:Ino80 complex"/>
    <property type="evidence" value="ECO:0007669"/>
    <property type="project" value="InterPro"/>
</dbReference>
<evidence type="ECO:0000313" key="2">
    <source>
        <dbReference type="EMBL" id="ANB14760.1"/>
    </source>
</evidence>
<feature type="compositionally biased region" description="Polar residues" evidence="1">
    <location>
        <begin position="838"/>
        <end position="850"/>
    </location>
</feature>
<protein>
    <submittedName>
        <fullName evidence="2">Ies1p</fullName>
    </submittedName>
</protein>
<dbReference type="EMBL" id="CP014503">
    <property type="protein sequence ID" value="ANB14760.1"/>
    <property type="molecule type" value="Genomic_DNA"/>
</dbReference>
<dbReference type="OrthoDB" id="5413003at2759"/>
<organism evidence="2 3">
    <name type="scientific">Sugiyamaella lignohabitans</name>
    <dbReference type="NCBI Taxonomy" id="796027"/>
    <lineage>
        <taxon>Eukaryota</taxon>
        <taxon>Fungi</taxon>
        <taxon>Dikarya</taxon>
        <taxon>Ascomycota</taxon>
        <taxon>Saccharomycotina</taxon>
        <taxon>Dipodascomycetes</taxon>
        <taxon>Dipodascales</taxon>
        <taxon>Trichomonascaceae</taxon>
        <taxon>Sugiyamaella</taxon>
    </lineage>
</organism>
<name>A0A161HGC3_9ASCO</name>
<feature type="compositionally biased region" description="Basic residues" evidence="1">
    <location>
        <begin position="217"/>
        <end position="228"/>
    </location>
</feature>
<reference evidence="2 3" key="1">
    <citation type="submission" date="2016-02" db="EMBL/GenBank/DDBJ databases">
        <title>Complete genome sequence and transcriptome regulation of the pentose utilising yeast Sugiyamaella lignohabitans.</title>
        <authorList>
            <person name="Bellasio M."/>
            <person name="Peymann A."/>
            <person name="Valli M."/>
            <person name="Sipitzky M."/>
            <person name="Graf A."/>
            <person name="Sauer M."/>
            <person name="Marx H."/>
            <person name="Mattanovich D."/>
        </authorList>
    </citation>
    <scope>NUCLEOTIDE SEQUENCE [LARGE SCALE GENOMIC DNA]</scope>
    <source>
        <strain evidence="2 3">CBS 10342</strain>
    </source>
</reference>
<feature type="region of interest" description="Disordered" evidence="1">
    <location>
        <begin position="782"/>
        <end position="805"/>
    </location>
</feature>
<feature type="region of interest" description="Disordered" evidence="1">
    <location>
        <begin position="573"/>
        <end position="689"/>
    </location>
</feature>
<keyword evidence="3" id="KW-1185">Reference proteome</keyword>
<feature type="compositionally biased region" description="Polar residues" evidence="1">
    <location>
        <begin position="782"/>
        <end position="792"/>
    </location>
</feature>
<dbReference type="PANTHER" id="PTHR37287:SF1">
    <property type="entry name" value="INO EIGHTY SUBUNIT 1"/>
    <property type="match status" value="1"/>
</dbReference>
<dbReference type="KEGG" id="slb:AWJ20_2367"/>
<feature type="compositionally biased region" description="Low complexity" evidence="1">
    <location>
        <begin position="248"/>
        <end position="261"/>
    </location>
</feature>
<dbReference type="RefSeq" id="XP_018737237.1">
    <property type="nucleotide sequence ID" value="XM_018879307.1"/>
</dbReference>
<feature type="compositionally biased region" description="Gly residues" evidence="1">
    <location>
        <begin position="236"/>
        <end position="247"/>
    </location>
</feature>
<evidence type="ECO:0000313" key="3">
    <source>
        <dbReference type="Proteomes" id="UP000189580"/>
    </source>
</evidence>
<feature type="compositionally biased region" description="Low complexity" evidence="1">
    <location>
        <begin position="658"/>
        <end position="678"/>
    </location>
</feature>
<dbReference type="PANTHER" id="PTHR37287">
    <property type="entry name" value="INO EIGHTY SUBUNIT 1"/>
    <property type="match status" value="1"/>
</dbReference>
<dbReference type="Proteomes" id="UP000189580">
    <property type="component" value="Chromosome b"/>
</dbReference>
<feature type="region of interest" description="Disordered" evidence="1">
    <location>
        <begin position="17"/>
        <end position="46"/>
    </location>
</feature>
<dbReference type="InterPro" id="IPR038014">
    <property type="entry name" value="Ies1"/>
</dbReference>
<feature type="region of interest" description="Disordered" evidence="1">
    <location>
        <begin position="838"/>
        <end position="877"/>
    </location>
</feature>